<protein>
    <submittedName>
        <fullName evidence="2">Uncharacterized protein</fullName>
    </submittedName>
</protein>
<accession>A0A0N9NB60</accession>
<reference evidence="3" key="1">
    <citation type="submission" date="2015-06" db="EMBL/GenBank/DDBJ databases">
        <title>Complete genome sequence and metabolic analysis of phthalate degradation pathway in Gordonia sp. QH-11.</title>
        <authorList>
            <person name="Jin D."/>
            <person name="Kong X."/>
            <person name="Bai Z."/>
        </authorList>
    </citation>
    <scope>NUCLEOTIDE SEQUENCE [LARGE SCALE GENOMIC DNA]</scope>
    <source>
        <strain evidence="3">QH-11</strain>
    </source>
</reference>
<evidence type="ECO:0000313" key="2">
    <source>
        <dbReference type="EMBL" id="ALG84821.1"/>
    </source>
</evidence>
<dbReference type="STRING" id="1136941.ACH46_10310"/>
<dbReference type="Proteomes" id="UP000063789">
    <property type="component" value="Chromosome"/>
</dbReference>
<feature type="region of interest" description="Disordered" evidence="1">
    <location>
        <begin position="1"/>
        <end position="33"/>
    </location>
</feature>
<keyword evidence="3" id="KW-1185">Reference proteome</keyword>
<dbReference type="KEGG" id="goq:ACH46_10310"/>
<dbReference type="OrthoDB" id="5184241at2"/>
<sequence length="194" mass="20899">MFVVTVDQRGSRRGTDKVPEILDRPRPPGMVRPFERTAGDEVQAVFDDPRELAAVAAELAASGDWSIGIGIGPVDTPLPAETRAGAGPAFVFARSAVEDAKRNRWHLSVAGESDRCVHAQTAGRLLVDVLADRSDAGREAVALIADGGTQAEAAERLGISPQAMSLRLRHARWDIEPPTRLLFAELLDDSDRND</sequence>
<evidence type="ECO:0000313" key="3">
    <source>
        <dbReference type="Proteomes" id="UP000063789"/>
    </source>
</evidence>
<feature type="compositionally biased region" description="Basic and acidic residues" evidence="1">
    <location>
        <begin position="9"/>
        <end position="26"/>
    </location>
</feature>
<dbReference type="EMBL" id="CP011853">
    <property type="protein sequence ID" value="ALG84821.1"/>
    <property type="molecule type" value="Genomic_DNA"/>
</dbReference>
<dbReference type="PATRIC" id="fig|1136941.3.peg.2093"/>
<dbReference type="RefSeq" id="WP_062392816.1">
    <property type="nucleotide sequence ID" value="NZ_CP011853.1"/>
</dbReference>
<dbReference type="AlphaFoldDB" id="A0A0N9NB60"/>
<proteinExistence type="predicted"/>
<gene>
    <name evidence="2" type="ORF">ACH46_10310</name>
</gene>
<name>A0A0N9NB60_9ACTN</name>
<organism evidence="2 3">
    <name type="scientific">Gordonia phthalatica</name>
    <dbReference type="NCBI Taxonomy" id="1136941"/>
    <lineage>
        <taxon>Bacteria</taxon>
        <taxon>Bacillati</taxon>
        <taxon>Actinomycetota</taxon>
        <taxon>Actinomycetes</taxon>
        <taxon>Mycobacteriales</taxon>
        <taxon>Gordoniaceae</taxon>
        <taxon>Gordonia</taxon>
    </lineage>
</organism>
<reference evidence="2 3" key="2">
    <citation type="journal article" date="2017" name="Int. J. Syst. Evol. Microbiol.">
        <title>Gordonia phthalatica sp. nov., a di-n-butyl phthalate-degrading bacterium isolated from activated sludge.</title>
        <authorList>
            <person name="Jin D."/>
            <person name="Kong X."/>
            <person name="Jia M."/>
            <person name="Yu X."/>
            <person name="Wang X."/>
            <person name="Zhuang X."/>
            <person name="Deng Y."/>
            <person name="Bai Z."/>
        </authorList>
    </citation>
    <scope>NUCLEOTIDE SEQUENCE [LARGE SCALE GENOMIC DNA]</scope>
    <source>
        <strain evidence="2 3">QH-11</strain>
    </source>
</reference>
<evidence type="ECO:0000256" key="1">
    <source>
        <dbReference type="SAM" id="MobiDB-lite"/>
    </source>
</evidence>